<dbReference type="AlphaFoldDB" id="F6D2Q5"/>
<dbReference type="Proteomes" id="UP000009231">
    <property type="component" value="Chromosome"/>
</dbReference>
<dbReference type="EMBL" id="CP002772">
    <property type="protein sequence ID" value="AEG18634.1"/>
    <property type="molecule type" value="Genomic_DNA"/>
</dbReference>
<organism evidence="1 2">
    <name type="scientific">Methanobacterium paludis (strain DSM 25820 / JCM 18151 / SWAN1)</name>
    <dbReference type="NCBI Taxonomy" id="868131"/>
    <lineage>
        <taxon>Archaea</taxon>
        <taxon>Methanobacteriati</taxon>
        <taxon>Methanobacteriota</taxon>
        <taxon>Methanomada group</taxon>
        <taxon>Methanobacteria</taxon>
        <taxon>Methanobacteriales</taxon>
        <taxon>Methanobacteriaceae</taxon>
        <taxon>Methanobacterium</taxon>
    </lineage>
</organism>
<dbReference type="Gene3D" id="3.40.1000.10">
    <property type="entry name" value="Mog1/PsbP, alpha/beta/alpha sandwich"/>
    <property type="match status" value="1"/>
</dbReference>
<name>F6D2Q5_METPW</name>
<protein>
    <recommendedName>
        <fullName evidence="3">PsbP C-terminal domain-containing protein</fullName>
    </recommendedName>
</protein>
<evidence type="ECO:0008006" key="3">
    <source>
        <dbReference type="Google" id="ProtNLM"/>
    </source>
</evidence>
<proteinExistence type="predicted"/>
<dbReference type="STRING" id="868131.MSWAN_1623"/>
<reference evidence="1 2" key="1">
    <citation type="journal article" date="2014" name="Int. J. Syst. Evol. Microbiol.">
        <title>Methanobacterium paludis sp. nov. and a novel strain of Methanobacterium lacus isolated from northern peatlands.</title>
        <authorList>
            <person name="Cadillo-Quiroz H."/>
            <person name="Brauer S.L."/>
            <person name="Goodson N."/>
            <person name="Yavitt J.B."/>
            <person name="Zinder S.H."/>
        </authorList>
    </citation>
    <scope>NUCLEOTIDE SEQUENCE [LARGE SCALE GENOMIC DNA]</scope>
    <source>
        <strain evidence="2">DSM 25820 / JCM 18151 / SWAN1</strain>
    </source>
</reference>
<dbReference type="RefSeq" id="WP_013826133.1">
    <property type="nucleotide sequence ID" value="NC_015574.1"/>
</dbReference>
<evidence type="ECO:0000313" key="2">
    <source>
        <dbReference type="Proteomes" id="UP000009231"/>
    </source>
</evidence>
<dbReference type="eggNOG" id="arCOG06468">
    <property type="taxonomic scope" value="Archaea"/>
</dbReference>
<dbReference type="HOGENOM" id="CLU_1375539_0_0_2"/>
<gene>
    <name evidence="1" type="ordered locus">MSWAN_1623</name>
</gene>
<dbReference type="KEGG" id="mew:MSWAN_1623"/>
<accession>F6D2Q5</accession>
<evidence type="ECO:0000313" key="1">
    <source>
        <dbReference type="EMBL" id="AEG18634.1"/>
    </source>
</evidence>
<keyword evidence="2" id="KW-1185">Reference proteome</keyword>
<dbReference type="GeneID" id="10669132"/>
<sequence length="198" mass="22859">MKKRYIILVFILAVAIFFIMGSASTTSYSNKYYSFEYPHNWTKENDTYNAYESTTTLYPNYSDLKGKVNIVLTGPEEEPNNYSINDSRDLFIYTNSKVFPNASYFEDKDLTNDPEFKVLMNKTVTINGMNGFDVVIYDATPWYLNSPHEIIEEVMLQKGNKIYTLKLTCSPEALAQDPNIFNSTHREFETVANSFKVT</sequence>